<evidence type="ECO:0000259" key="6">
    <source>
        <dbReference type="PROSITE" id="PS50829"/>
    </source>
</evidence>
<feature type="compositionally biased region" description="Gly residues" evidence="4">
    <location>
        <begin position="974"/>
        <end position="987"/>
    </location>
</feature>
<organism evidence="7 8">
    <name type="scientific">Volvox africanus</name>
    <dbReference type="NCBI Taxonomy" id="51714"/>
    <lineage>
        <taxon>Eukaryota</taxon>
        <taxon>Viridiplantae</taxon>
        <taxon>Chlorophyta</taxon>
        <taxon>core chlorophytes</taxon>
        <taxon>Chlorophyceae</taxon>
        <taxon>CS clade</taxon>
        <taxon>Chlamydomonadales</taxon>
        <taxon>Volvocaceae</taxon>
        <taxon>Volvox</taxon>
    </lineage>
</organism>
<dbReference type="Pfam" id="PF02213">
    <property type="entry name" value="GYF"/>
    <property type="match status" value="2"/>
</dbReference>
<dbReference type="SMART" id="SM00444">
    <property type="entry name" value="GYF"/>
    <property type="match status" value="2"/>
</dbReference>
<feature type="compositionally biased region" description="Basic and acidic residues" evidence="4">
    <location>
        <begin position="917"/>
        <end position="933"/>
    </location>
</feature>
<feature type="compositionally biased region" description="Low complexity" evidence="4">
    <location>
        <begin position="296"/>
        <end position="312"/>
    </location>
</feature>
<feature type="compositionally biased region" description="Low complexity" evidence="4">
    <location>
        <begin position="1160"/>
        <end position="1170"/>
    </location>
</feature>
<gene>
    <name evidence="7" type="ORF">VaNZ11_015372</name>
</gene>
<feature type="region of interest" description="Disordered" evidence="4">
    <location>
        <begin position="289"/>
        <end position="312"/>
    </location>
</feature>
<feature type="domain" description="GYF" evidence="6">
    <location>
        <begin position="598"/>
        <end position="655"/>
    </location>
</feature>
<dbReference type="PANTHER" id="PTHR46543:SF2">
    <property type="entry name" value="AGAP013096-PA"/>
    <property type="match status" value="1"/>
</dbReference>
<feature type="compositionally biased region" description="Polar residues" evidence="4">
    <location>
        <begin position="67"/>
        <end position="82"/>
    </location>
</feature>
<evidence type="ECO:0000256" key="1">
    <source>
        <dbReference type="ARBA" id="ARBA00004123"/>
    </source>
</evidence>
<reference evidence="7 8" key="1">
    <citation type="journal article" date="2023" name="IScience">
        <title>Expanded male sex-determining region conserved during the evolution of homothallism in the green alga Volvox.</title>
        <authorList>
            <person name="Yamamoto K."/>
            <person name="Matsuzaki R."/>
            <person name="Mahakham W."/>
            <person name="Heman W."/>
            <person name="Sekimoto H."/>
            <person name="Kawachi M."/>
            <person name="Minakuchi Y."/>
            <person name="Toyoda A."/>
            <person name="Nozaki H."/>
        </authorList>
    </citation>
    <scope>NUCLEOTIDE SEQUENCE [LARGE SCALE GENOMIC DNA]</scope>
    <source>
        <strain evidence="7 8">NIES-4468</strain>
    </source>
</reference>
<feature type="signal peptide" evidence="5">
    <location>
        <begin position="1"/>
        <end position="30"/>
    </location>
</feature>
<accession>A0ABQ5SM44</accession>
<feature type="compositionally biased region" description="Polar residues" evidence="4">
    <location>
        <begin position="528"/>
        <end position="548"/>
    </location>
</feature>
<feature type="region of interest" description="Disordered" evidence="4">
    <location>
        <begin position="352"/>
        <end position="433"/>
    </location>
</feature>
<feature type="domain" description="GYF" evidence="6">
    <location>
        <begin position="448"/>
        <end position="495"/>
    </location>
</feature>
<dbReference type="SUPFAM" id="SSF55277">
    <property type="entry name" value="GYF domain"/>
    <property type="match status" value="2"/>
</dbReference>
<dbReference type="InterPro" id="IPR003169">
    <property type="entry name" value="GYF"/>
</dbReference>
<dbReference type="InterPro" id="IPR051644">
    <property type="entry name" value="TRAMP_AT-DNA-binding"/>
</dbReference>
<comment type="caution">
    <text evidence="7">The sequence shown here is derived from an EMBL/GenBank/DDBJ whole genome shotgun (WGS) entry which is preliminary data.</text>
</comment>
<feature type="compositionally biased region" description="Gly residues" evidence="4">
    <location>
        <begin position="767"/>
        <end position="791"/>
    </location>
</feature>
<evidence type="ECO:0000313" key="7">
    <source>
        <dbReference type="EMBL" id="GLI70462.1"/>
    </source>
</evidence>
<keyword evidence="2" id="KW-0677">Repeat</keyword>
<feature type="compositionally biased region" description="Low complexity" evidence="4">
    <location>
        <begin position="516"/>
        <end position="527"/>
    </location>
</feature>
<feature type="chain" id="PRO_5045518885" description="GYF domain-containing protein" evidence="5">
    <location>
        <begin position="31"/>
        <end position="1234"/>
    </location>
</feature>
<feature type="compositionally biased region" description="Pro residues" evidence="4">
    <location>
        <begin position="358"/>
        <end position="377"/>
    </location>
</feature>
<keyword evidence="8" id="KW-1185">Reference proteome</keyword>
<feature type="compositionally biased region" description="Low complexity" evidence="4">
    <location>
        <begin position="860"/>
        <end position="875"/>
    </location>
</feature>
<dbReference type="Proteomes" id="UP001165090">
    <property type="component" value="Unassembled WGS sequence"/>
</dbReference>
<feature type="compositionally biased region" description="Basic and acidic residues" evidence="4">
    <location>
        <begin position="718"/>
        <end position="739"/>
    </location>
</feature>
<feature type="region of interest" description="Disordered" evidence="4">
    <location>
        <begin position="509"/>
        <end position="581"/>
    </location>
</feature>
<feature type="region of interest" description="Disordered" evidence="4">
    <location>
        <begin position="1191"/>
        <end position="1234"/>
    </location>
</feature>
<feature type="compositionally biased region" description="Gly residues" evidence="4">
    <location>
        <begin position="799"/>
        <end position="808"/>
    </location>
</feature>
<feature type="compositionally biased region" description="Polar residues" evidence="4">
    <location>
        <begin position="1199"/>
        <end position="1214"/>
    </location>
</feature>
<sequence length="1234" mass="123591">MSGAARPPAGGGRGLGLSFAGTAAWGLAAAFPSGNPTMGWGNIPLGTDGTNPLLGASALVGPPPTFPSNTVAQHPSNINSGPVPSGTGGSAGQQRQGVNAANTAAGGGSASVGVSTPATQPGKTQLGAGNIGSGSNAMQAAAGAASNANRVGPSADASHGAGAGPNAAGSGAVMGLASAGGFIIPSGITGSGPVGGTTAQAGTLAGLEAYFLANASSNTPLGSATTQPLPSDPFDQAGANRAVSAAAAAAAAAAGWGQMGNTAAGPAGGQGAPTSAPIAAAGGGVATPYNTSVNRAQPAGQQAPQQSKQQYDPAPVMQQLHNAQQLMQQQMQHSQPRLTQELLQAHTAQQGMMFGKPSPTPPPQQQQPPPQQHPPPQQQQLQQQHQQQQQQQQYQQQHTVAPQQAPTFVSQQWQQQPQQQQPTPLMKAPPGAAELPALPEAASNAPFEVAWEYLDTQGNVQGPFSVRNMYDWWCVGHFDSGVYVRCVGGYWTQIGLVMRDMNRYMGGPPFPPPTPAASATTGVPATAQTSAVEPSLQGWATSSNTASQPAGAAKTQPVPPPQEQGAVRQQGPAEQGEAGEPDRLQEAVGLFFCDHSADLRWFYLDDQGVIQGPFLPSRMVSWCKQGHLRFDVRVVGVVQPGASQYEDMPVPEQLSSGGRSGEPWFIPLGMLLDAVSSHRKYQPLRMEDLRRSRPPASWSAFAPSGPSGRGAPPPGPRQDTRLDHGYDRDRANTRQHEVFRPQAQHQQGPSRDGRPGARGDENIGRPGVVGGLGGRDIGRNAGPGGPIGRDGGGGREVVRGGPPGGARGGRSAQEFLDEARAARQRRNLDSAPQQQAGPGGGGATGNRDVGPGGRSGPGGPAAASGGAARGNTAGGEDSQRSRRGDRGQETGTSTSGGRTAQPALPPQPQNRQGSSEPTRKDVSGAGTGKEHQQQQRGGGSGRTNSTTRRERGAAAAGASGGASGAPVPAPEGGVVAGSGRGGNSGGGRRNEPAGNAREQRPEAVAAGGGAKAGVSEVAKAAVARMISGGGNAPGARGTSGTAKAAAGTGAIVTGVAAPGKLVPQAQQPKGLAVSLKTDDAGDVKLSIKVRAPAASGADSGSTAVSKATAKALPEAVVASAAAPVGPGGIGGKNSASEGGKQEPPQGIVPQAAPPAPTAAPQPQQQPSQAKPAKDVALLLRANESGGIKLSIHAKGDAVGNNNVDGSSEASRNNGGASGRYVPVAHPLSITDADS</sequence>
<dbReference type="EMBL" id="BSDZ01000094">
    <property type="protein sequence ID" value="GLI70462.1"/>
    <property type="molecule type" value="Genomic_DNA"/>
</dbReference>
<evidence type="ECO:0000256" key="4">
    <source>
        <dbReference type="SAM" id="MobiDB-lite"/>
    </source>
</evidence>
<name>A0ABQ5SM44_9CHLO</name>
<protein>
    <recommendedName>
        <fullName evidence="6">GYF domain-containing protein</fullName>
    </recommendedName>
</protein>
<feature type="region of interest" description="Disordered" evidence="4">
    <location>
        <begin position="685"/>
        <end position="1012"/>
    </location>
</feature>
<feature type="compositionally biased region" description="Polar residues" evidence="4">
    <location>
        <begin position="889"/>
        <end position="898"/>
    </location>
</feature>
<keyword evidence="3" id="KW-0539">Nucleus</keyword>
<dbReference type="Gene3D" id="3.30.1490.40">
    <property type="match status" value="2"/>
</dbReference>
<feature type="compositionally biased region" description="Gly residues" evidence="4">
    <location>
        <begin position="837"/>
        <end position="859"/>
    </location>
</feature>
<feature type="region of interest" description="Disordered" evidence="4">
    <location>
        <begin position="64"/>
        <end position="131"/>
    </location>
</feature>
<dbReference type="PROSITE" id="PS50829">
    <property type="entry name" value="GYF"/>
    <property type="match status" value="2"/>
</dbReference>
<feature type="compositionally biased region" description="Low complexity" evidence="4">
    <location>
        <begin position="964"/>
        <end position="973"/>
    </location>
</feature>
<evidence type="ECO:0000313" key="8">
    <source>
        <dbReference type="Proteomes" id="UP001165090"/>
    </source>
</evidence>
<feature type="compositionally biased region" description="Low complexity" evidence="4">
    <location>
        <begin position="378"/>
        <end position="433"/>
    </location>
</feature>
<feature type="compositionally biased region" description="Basic and acidic residues" evidence="4">
    <location>
        <begin position="751"/>
        <end position="763"/>
    </location>
</feature>
<dbReference type="InterPro" id="IPR035445">
    <property type="entry name" value="GYF-like_dom_sf"/>
</dbReference>
<feature type="region of interest" description="Disordered" evidence="4">
    <location>
        <begin position="1121"/>
        <end position="1177"/>
    </location>
</feature>
<keyword evidence="5" id="KW-0732">Signal</keyword>
<evidence type="ECO:0000256" key="5">
    <source>
        <dbReference type="SAM" id="SignalP"/>
    </source>
</evidence>
<comment type="subcellular location">
    <subcellularLocation>
        <location evidence="1">Nucleus</location>
    </subcellularLocation>
</comment>
<evidence type="ECO:0000256" key="2">
    <source>
        <dbReference type="ARBA" id="ARBA00022737"/>
    </source>
</evidence>
<feature type="compositionally biased region" description="Basic and acidic residues" evidence="4">
    <location>
        <begin position="877"/>
        <end position="888"/>
    </location>
</feature>
<proteinExistence type="predicted"/>
<evidence type="ECO:0000256" key="3">
    <source>
        <dbReference type="ARBA" id="ARBA00023242"/>
    </source>
</evidence>
<feature type="region of interest" description="Disordered" evidence="4">
    <location>
        <begin position="144"/>
        <end position="166"/>
    </location>
</feature>
<dbReference type="PANTHER" id="PTHR46543">
    <property type="entry name" value="ZINC FINGER CCHC DOMAIN-CONTAINING PROTEIN 7"/>
    <property type="match status" value="1"/>
</dbReference>